<protein>
    <submittedName>
        <fullName evidence="1">Uncharacterized protein</fullName>
    </submittedName>
</protein>
<dbReference type="HOGENOM" id="CLU_1747615_0_0_14"/>
<sequence length="141" mass="16549">MSIKKWLAGLGGVGTTSAGIWFGMSQKQSDDQYKVKLAKYRGVAKEANQYLHKWYVKLSDPENKSWKDKFNYYQSVDWQYDRKDWKDMFPVSSPESEEAMKDFCFKMIEENMDDLRKDKINIDNGVHNGKQFWDICTSTSS</sequence>
<gene>
    <name evidence="1" type="ordered locus">HF1_05090</name>
</gene>
<reference evidence="1 2" key="1">
    <citation type="journal article" date="2011" name="J. Bacteriol.">
        <title>Complete genome sequence of Mycoplasma haemofelis, a hemotropic mycoplasma.</title>
        <authorList>
            <person name="Barker E.N."/>
            <person name="Helps C.R."/>
            <person name="Peters I.R."/>
            <person name="Darby A.C."/>
            <person name="Radford A.D."/>
            <person name="Tasker S."/>
        </authorList>
    </citation>
    <scope>NUCLEOTIDE SEQUENCE [LARGE SCALE GENOMIC DNA]</scope>
    <source>
        <strain evidence="1 2">Langford 1</strain>
    </source>
</reference>
<evidence type="ECO:0000313" key="1">
    <source>
        <dbReference type="EMBL" id="CBY92517.1"/>
    </source>
</evidence>
<dbReference type="KEGG" id="mha:HF1_05090"/>
<proteinExistence type="predicted"/>
<keyword evidence="2" id="KW-1185">Reference proteome</keyword>
<evidence type="ECO:0000313" key="2">
    <source>
        <dbReference type="Proteomes" id="UP000008637"/>
    </source>
</evidence>
<dbReference type="Proteomes" id="UP000008637">
    <property type="component" value="Chromosome"/>
</dbReference>
<organism evidence="1 2">
    <name type="scientific">Mycoplasma haemofelis (strain Langford 1)</name>
    <name type="common">Haemobartonella felis</name>
    <dbReference type="NCBI Taxonomy" id="941640"/>
    <lineage>
        <taxon>Bacteria</taxon>
        <taxon>Bacillati</taxon>
        <taxon>Mycoplasmatota</taxon>
        <taxon>Mollicutes</taxon>
        <taxon>Mycoplasmataceae</taxon>
        <taxon>Mycoplasma</taxon>
    </lineage>
</organism>
<accession>E8ZH96</accession>
<name>E8ZH96_MYCHL</name>
<dbReference type="EMBL" id="FR773153">
    <property type="protein sequence ID" value="CBY92517.1"/>
    <property type="molecule type" value="Genomic_DNA"/>
</dbReference>
<dbReference type="AlphaFoldDB" id="E8ZH96"/>